<dbReference type="SUPFAM" id="SSF50199">
    <property type="entry name" value="Staphylococcal nuclease"/>
    <property type="match status" value="1"/>
</dbReference>
<dbReference type="PROSITE" id="PS50830">
    <property type="entry name" value="TNASE_3"/>
    <property type="match status" value="1"/>
</dbReference>
<keyword evidence="3" id="KW-1185">Reference proteome</keyword>
<dbReference type="Proteomes" id="UP000188174">
    <property type="component" value="Plasmid unnamed2"/>
</dbReference>
<gene>
    <name evidence="2" type="ORF">B0E33_30475</name>
</gene>
<protein>
    <submittedName>
        <fullName evidence="2">Nuclease</fullName>
    </submittedName>
</protein>
<dbReference type="InterPro" id="IPR016071">
    <property type="entry name" value="Staphylococal_nuclease_OB-fold"/>
</dbReference>
<accession>A0ABM6IC78</accession>
<organism evidence="2 3">
    <name type="scientific">Roseibium algicola</name>
    <dbReference type="NCBI Taxonomy" id="2857014"/>
    <lineage>
        <taxon>Bacteria</taxon>
        <taxon>Pseudomonadati</taxon>
        <taxon>Pseudomonadota</taxon>
        <taxon>Alphaproteobacteria</taxon>
        <taxon>Hyphomicrobiales</taxon>
        <taxon>Stappiaceae</taxon>
        <taxon>Roseibium</taxon>
    </lineage>
</organism>
<dbReference type="Gene3D" id="2.40.50.90">
    <property type="match status" value="1"/>
</dbReference>
<dbReference type="RefSeq" id="WP_062492154.1">
    <property type="nucleotide sequence ID" value="NZ_CP019632.1"/>
</dbReference>
<keyword evidence="2" id="KW-0614">Plasmid</keyword>
<sequence>MTSHIVVAVYLCAATCQPQQLRVWDGDSFLIGMKHGSERVRVLGLDTAEIDGKCSYEIQMAKKAKRRLAELANGQRIQILRNGKDKYGRTLARVLVNGNDVSQILINEGLARPWHGHREPWC</sequence>
<proteinExistence type="predicted"/>
<evidence type="ECO:0000313" key="3">
    <source>
        <dbReference type="Proteomes" id="UP000188174"/>
    </source>
</evidence>
<reference evidence="2 3" key="1">
    <citation type="submission" date="2017-02" db="EMBL/GenBank/DDBJ databases">
        <authorList>
            <person name="Jeong S."/>
        </authorList>
    </citation>
    <scope>NUCLEOTIDE SEQUENCE [LARGE SCALE GENOMIC DNA]</scope>
    <source>
        <strain evidence="2 3">RMAR6-6</strain>
        <plasmid evidence="2 3">unnamed2</plasmid>
    </source>
</reference>
<dbReference type="Pfam" id="PF00565">
    <property type="entry name" value="SNase"/>
    <property type="match status" value="1"/>
</dbReference>
<evidence type="ECO:0000313" key="2">
    <source>
        <dbReference type="EMBL" id="AQQ08153.1"/>
    </source>
</evidence>
<geneLocation type="plasmid" evidence="2 3">
    <name>unnamed2</name>
</geneLocation>
<evidence type="ECO:0000259" key="1">
    <source>
        <dbReference type="PROSITE" id="PS50830"/>
    </source>
</evidence>
<dbReference type="EMBL" id="CP019632">
    <property type="protein sequence ID" value="AQQ08153.1"/>
    <property type="molecule type" value="Genomic_DNA"/>
</dbReference>
<name>A0ABM6IC78_9HYPH</name>
<dbReference type="InterPro" id="IPR035437">
    <property type="entry name" value="SNase_OB-fold_sf"/>
</dbReference>
<feature type="domain" description="TNase-like" evidence="1">
    <location>
        <begin position="22"/>
        <end position="112"/>
    </location>
</feature>